<proteinExistence type="predicted"/>
<organism evidence="2 3">
    <name type="scientific">Achromobacter animicus</name>
    <dbReference type="NCBI Taxonomy" id="1389935"/>
    <lineage>
        <taxon>Bacteria</taxon>
        <taxon>Pseudomonadati</taxon>
        <taxon>Pseudomonadota</taxon>
        <taxon>Betaproteobacteria</taxon>
        <taxon>Burkholderiales</taxon>
        <taxon>Alcaligenaceae</taxon>
        <taxon>Achromobacter</taxon>
    </lineage>
</organism>
<evidence type="ECO:0000313" key="2">
    <source>
        <dbReference type="EMBL" id="CAB3719502.1"/>
    </source>
</evidence>
<dbReference type="InterPro" id="IPR025391">
    <property type="entry name" value="DUF4123"/>
</dbReference>
<dbReference type="RefSeq" id="WP_175124519.1">
    <property type="nucleotide sequence ID" value="NZ_CADIJM010000008.1"/>
</dbReference>
<keyword evidence="3" id="KW-1185">Reference proteome</keyword>
<feature type="domain" description="DUF4123" evidence="1">
    <location>
        <begin position="48"/>
        <end position="149"/>
    </location>
</feature>
<evidence type="ECO:0000313" key="3">
    <source>
        <dbReference type="Proteomes" id="UP000494214"/>
    </source>
</evidence>
<dbReference type="Proteomes" id="UP000494214">
    <property type="component" value="Unassembled WGS sequence"/>
</dbReference>
<dbReference type="Pfam" id="PF13503">
    <property type="entry name" value="DUF4123"/>
    <property type="match status" value="1"/>
</dbReference>
<sequence>MLMALDQVTQAELNPPSLATFLLLETEILDEWLMRQPDSPERSTISDFVRKVDYATSLRWVWSDTEYDSHHTNGPILVQYQSDSRLLEHFMDPWASTGGAVFLASSRPIDEVVAQLRAVLFVLMPNGNKARFRLQETTALASVLRALEPYRAGALLGPIQELIWRENLGPEHQWWCYRQPDGPCPVQGGFQFNHSEMTAIDAGLTDQHLRRHIAITRRAPHSFRDDPRQQTGVWMEHLKSWGFKEFSHLDAALDAFRHPAYRRCAATVVALLQDTALTPGARAAQAMNHLMTEGH</sequence>
<evidence type="ECO:0000259" key="1">
    <source>
        <dbReference type="Pfam" id="PF13503"/>
    </source>
</evidence>
<accession>A0A6S7A9Q8</accession>
<name>A0A6S7A9Q8_9BURK</name>
<reference evidence="2 3" key="1">
    <citation type="submission" date="2020-04" db="EMBL/GenBank/DDBJ databases">
        <authorList>
            <person name="De Canck E."/>
        </authorList>
    </citation>
    <scope>NUCLEOTIDE SEQUENCE [LARGE SCALE GENOMIC DNA]</scope>
    <source>
        <strain evidence="2 3">LMG 26690</strain>
    </source>
</reference>
<gene>
    <name evidence="2" type="ORF">LMG26690_03786</name>
</gene>
<dbReference type="AlphaFoldDB" id="A0A6S7A9Q8"/>
<dbReference type="EMBL" id="CADIJM010000008">
    <property type="protein sequence ID" value="CAB3719502.1"/>
    <property type="molecule type" value="Genomic_DNA"/>
</dbReference>
<protein>
    <recommendedName>
        <fullName evidence="1">DUF4123 domain-containing protein</fullName>
    </recommendedName>
</protein>